<dbReference type="AlphaFoldDB" id="A0A643FES9"/>
<sequence>MYIVAIAWAFVVVLMTLVEATSPQGSVLGALFTLLLYGVIPLSVVLYILGTPARRRARLRMTEQAEAAAASGPISDDPDGSRVSAGVPVAPKREEP</sequence>
<keyword evidence="4" id="KW-1185">Reference proteome</keyword>
<dbReference type="Proteomes" id="UP000430120">
    <property type="component" value="Unassembled WGS sequence"/>
</dbReference>
<evidence type="ECO:0000313" key="4">
    <source>
        <dbReference type="Proteomes" id="UP000430120"/>
    </source>
</evidence>
<keyword evidence="2" id="KW-0472">Membrane</keyword>
<reference evidence="3 4" key="1">
    <citation type="submission" date="2019-09" db="EMBL/GenBank/DDBJ databases">
        <title>Draft genome sequences of 48 bacterial type strains from the CCUG.</title>
        <authorList>
            <person name="Tunovic T."/>
            <person name="Pineiro-Iglesias B."/>
            <person name="Unosson C."/>
            <person name="Inganas E."/>
            <person name="Ohlen M."/>
            <person name="Cardew S."/>
            <person name="Jensie-Markopoulos S."/>
            <person name="Salva-Serra F."/>
            <person name="Jaen-Luchoro D."/>
            <person name="Karlsson R."/>
            <person name="Svensson-Stadler L."/>
            <person name="Chun J."/>
            <person name="Moore E."/>
        </authorList>
    </citation>
    <scope>NUCLEOTIDE SEQUENCE [LARGE SCALE GENOMIC DNA]</scope>
    <source>
        <strain evidence="3 4">CCUG 30977</strain>
    </source>
</reference>
<gene>
    <name evidence="3" type="ORF">F7Q92_04370</name>
</gene>
<name>A0A643FES9_IDEDE</name>
<feature type="transmembrane region" description="Helical" evidence="2">
    <location>
        <begin position="30"/>
        <end position="50"/>
    </location>
</feature>
<dbReference type="EMBL" id="VZPB01000007">
    <property type="protein sequence ID" value="KAB0584194.1"/>
    <property type="molecule type" value="Genomic_DNA"/>
</dbReference>
<dbReference type="OrthoDB" id="8565731at2"/>
<evidence type="ECO:0000313" key="3">
    <source>
        <dbReference type="EMBL" id="KAB0584194.1"/>
    </source>
</evidence>
<evidence type="ECO:0000256" key="2">
    <source>
        <dbReference type="SAM" id="Phobius"/>
    </source>
</evidence>
<organism evidence="3 4">
    <name type="scientific">Ideonella dechloratans</name>
    <dbReference type="NCBI Taxonomy" id="36863"/>
    <lineage>
        <taxon>Bacteria</taxon>
        <taxon>Pseudomonadati</taxon>
        <taxon>Pseudomonadota</taxon>
        <taxon>Betaproteobacteria</taxon>
        <taxon>Burkholderiales</taxon>
        <taxon>Sphaerotilaceae</taxon>
        <taxon>Ideonella</taxon>
    </lineage>
</organism>
<proteinExistence type="predicted"/>
<keyword evidence="2" id="KW-1133">Transmembrane helix</keyword>
<accession>A0A643FES9</accession>
<comment type="caution">
    <text evidence="3">The sequence shown here is derived from an EMBL/GenBank/DDBJ whole genome shotgun (WGS) entry which is preliminary data.</text>
</comment>
<keyword evidence="2" id="KW-0812">Transmembrane</keyword>
<dbReference type="RefSeq" id="WP_151122858.1">
    <property type="nucleotide sequence ID" value="NZ_CP088081.1"/>
</dbReference>
<feature type="region of interest" description="Disordered" evidence="1">
    <location>
        <begin position="68"/>
        <end position="96"/>
    </location>
</feature>
<protein>
    <recommendedName>
        <fullName evidence="5">Transmembrane protein</fullName>
    </recommendedName>
</protein>
<evidence type="ECO:0000256" key="1">
    <source>
        <dbReference type="SAM" id="MobiDB-lite"/>
    </source>
</evidence>
<evidence type="ECO:0008006" key="5">
    <source>
        <dbReference type="Google" id="ProtNLM"/>
    </source>
</evidence>